<gene>
    <name evidence="2" type="ORF">RALSY_mp30430</name>
</gene>
<reference evidence="2" key="2">
    <citation type="submission" date="2011-04" db="EMBL/GenBank/DDBJ databases">
        <authorList>
            <person name="Genoscope - CEA"/>
        </authorList>
    </citation>
    <scope>NUCLEOTIDE SEQUENCE</scope>
    <source>
        <strain evidence="2">R24</strain>
    </source>
</reference>
<dbReference type="AlphaFoldDB" id="G3AC39"/>
<evidence type="ECO:0000259" key="1">
    <source>
        <dbReference type="Pfam" id="PF13640"/>
    </source>
</evidence>
<protein>
    <submittedName>
        <fullName evidence="2">Conserved hypothethical protein, putative sannC homologue</fullName>
    </submittedName>
</protein>
<dbReference type="Pfam" id="PF13640">
    <property type="entry name" value="2OG-FeII_Oxy_3"/>
    <property type="match status" value="1"/>
</dbReference>
<accession>G3AC39</accession>
<dbReference type="RefSeq" id="WP_197334279.1">
    <property type="nucleotide sequence ID" value="NZ_CP115945.1"/>
</dbReference>
<dbReference type="Gene3D" id="2.60.120.620">
    <property type="entry name" value="q2cbj1_9rhob like domain"/>
    <property type="match status" value="1"/>
</dbReference>
<dbReference type="InterPro" id="IPR044862">
    <property type="entry name" value="Pro_4_hyd_alph_FE2OG_OXY"/>
</dbReference>
<organism evidence="2">
    <name type="scientific">Ralstonia syzygii R24</name>
    <dbReference type="NCBI Taxonomy" id="907261"/>
    <lineage>
        <taxon>Bacteria</taxon>
        <taxon>Pseudomonadati</taxon>
        <taxon>Pseudomonadota</taxon>
        <taxon>Betaproteobacteria</taxon>
        <taxon>Burkholderiales</taxon>
        <taxon>Burkholderiaceae</taxon>
        <taxon>Ralstonia</taxon>
        <taxon>Ralstonia solanacearum species complex</taxon>
    </lineage>
</organism>
<feature type="domain" description="Prolyl 4-hydroxylase alpha subunit Fe(2+) 2OG dioxygenase" evidence="1">
    <location>
        <begin position="117"/>
        <end position="206"/>
    </location>
</feature>
<dbReference type="EMBL" id="FR854092">
    <property type="protein sequence ID" value="CCA87113.1"/>
    <property type="molecule type" value="Genomic_DNA"/>
</dbReference>
<evidence type="ECO:0000313" key="2">
    <source>
        <dbReference type="EMBL" id="CCA87113.1"/>
    </source>
</evidence>
<proteinExistence type="predicted"/>
<reference evidence="2" key="1">
    <citation type="journal article" date="2011" name="PLoS ONE">
        <title>Ralstonia syzygii, the Blood Disease Bacterium and some Asian R. solanacearum strains form a single genomic species despite divergent lifestyles.</title>
        <authorList>
            <person name="Remenant B."/>
            <person name="de Cambiaire J.C."/>
            <person name="Cellier G."/>
            <person name="Jacobs J.M."/>
            <person name="Mangenot S."/>
            <person name="Barbe V."/>
            <person name="Lajus A."/>
            <person name="Vallenet D."/>
            <person name="Medigue C."/>
            <person name="Fegan M."/>
            <person name="Allen C."/>
            <person name="Prior P."/>
        </authorList>
    </citation>
    <scope>NUCLEOTIDE SEQUENCE</scope>
    <source>
        <strain evidence="2">R24</strain>
    </source>
</reference>
<name>G3AC39_9RALS</name>
<sequence length="218" mass="25026">MSRYFDLGRIADGTLHEEPFKWGHFSRIWRGGEIEQAVATDFPTDGFNYRERNGGYFYRRTVVPLASNRVLGPETLSATWCEMCEELTSPTFRAAVAKFCRTDLTDFPMEAVAFRGGQDTHYLPHVDASLRRGFRLIIYFNHGWKEEWGGVFRILNPVDHRDIRHAVLPLIGSANMIIRDGQYNETWHEVTRLSARGAVTRNTLNVTFYEPGTTSTSQ</sequence>